<evidence type="ECO:0000313" key="3">
    <source>
        <dbReference type="EMBL" id="MXQ65170.1"/>
    </source>
</evidence>
<feature type="region of interest" description="Disordered" evidence="1">
    <location>
        <begin position="190"/>
        <end position="209"/>
    </location>
</feature>
<dbReference type="AlphaFoldDB" id="A0A6I4W8P5"/>
<dbReference type="OrthoDB" id="3467914at2"/>
<keyword evidence="2" id="KW-1133">Transmembrane helix</keyword>
<keyword evidence="2" id="KW-0812">Transmembrane</keyword>
<dbReference type="EMBL" id="WUTW01000002">
    <property type="protein sequence ID" value="MXQ65170.1"/>
    <property type="molecule type" value="Genomic_DNA"/>
</dbReference>
<name>A0A6I4W8P5_9ACTN</name>
<gene>
    <name evidence="3" type="ORF">GQ466_14105</name>
</gene>
<keyword evidence="4" id="KW-1185">Reference proteome</keyword>
<evidence type="ECO:0000313" key="4">
    <source>
        <dbReference type="Proteomes" id="UP000431901"/>
    </source>
</evidence>
<evidence type="ECO:0008006" key="5">
    <source>
        <dbReference type="Google" id="ProtNLM"/>
    </source>
</evidence>
<dbReference type="InterPro" id="IPR047789">
    <property type="entry name" value="CU044_5270-like"/>
</dbReference>
<proteinExistence type="predicted"/>
<feature type="transmembrane region" description="Helical" evidence="2">
    <location>
        <begin position="52"/>
        <end position="71"/>
    </location>
</feature>
<dbReference type="NCBIfam" id="NF038083">
    <property type="entry name" value="CU044_5270_fam"/>
    <property type="match status" value="1"/>
</dbReference>
<evidence type="ECO:0000256" key="1">
    <source>
        <dbReference type="SAM" id="MobiDB-lite"/>
    </source>
</evidence>
<evidence type="ECO:0000256" key="2">
    <source>
        <dbReference type="SAM" id="Phobius"/>
    </source>
</evidence>
<protein>
    <recommendedName>
        <fullName evidence="5">CU044_5270 family protein</fullName>
    </recommendedName>
</protein>
<accession>A0A6I4W8P5</accession>
<keyword evidence="2" id="KW-0472">Membrane</keyword>
<dbReference type="Proteomes" id="UP000431901">
    <property type="component" value="Unassembled WGS sequence"/>
</dbReference>
<comment type="caution">
    <text evidence="3">The sequence shown here is derived from an EMBL/GenBank/DDBJ whole genome shotgun (WGS) entry which is preliminary data.</text>
</comment>
<organism evidence="3 4">
    <name type="scientific">Actinomadura rayongensis</name>
    <dbReference type="NCBI Taxonomy" id="1429076"/>
    <lineage>
        <taxon>Bacteria</taxon>
        <taxon>Bacillati</taxon>
        <taxon>Actinomycetota</taxon>
        <taxon>Actinomycetes</taxon>
        <taxon>Streptosporangiales</taxon>
        <taxon>Thermomonosporaceae</taxon>
        <taxon>Actinomadura</taxon>
    </lineage>
</organism>
<sequence>MTRDPHDLLRVLAQARPDELDTEVDPATRDAELARAMRGAPAPRRRRRFRPVWGLAAAATAVVATAAFVALPDDPGPPPTATPSAPERLDAKTVLLAAANTVTRDAKPRHLAYWRTSMVHRTAYRVEGGYTFVQDQREDVWTPFDVHRKIVTETTVLGARPATPQDEKAWRRAGSPATVRFQTGTRKLKGGTLSTAAKPPQRSSSPLTDGDKVFWLGRNVSVADLLGLPGDPAKLRASLLRWYDGHGTESAGTKMASDTWLFTVATALVNGVMPVTPQVRAAAYRMLSALPSVRSLGAVKDPAGRPGVAIAFTERTPNGVLEHRLVIDKATGNALAEVLVIRKPSGVNAVLPAGTTLSATTVLTSAWTDASPR</sequence>
<dbReference type="RefSeq" id="WP_161103301.1">
    <property type="nucleotide sequence ID" value="NZ_JBHLYI010000010.1"/>
</dbReference>
<reference evidence="3 4" key="1">
    <citation type="submission" date="2019-12" db="EMBL/GenBank/DDBJ databases">
        <title>Nocardia macrotermitis sp. nov. and Nocardia aurantia sp. nov., isolated from the gut of the fungus growing-termite Macrotermes natalensis.</title>
        <authorList>
            <person name="Christine B."/>
            <person name="Rene B."/>
        </authorList>
    </citation>
    <scope>NUCLEOTIDE SEQUENCE [LARGE SCALE GENOMIC DNA]</scope>
    <source>
        <strain evidence="3 4">DSM 102126</strain>
    </source>
</reference>